<sequence length="324" mass="39388">MLKKYVTLCNIKHVKEMTLRYNKDNLLRTKAYGDFFIRNNEIYWAYLASMVSRNAGWNMSDLWSRPYQVLLTKEQQNHLFTTYERANWLIFSDAFPQLLIYEWSKKLKEPLFYLLTYFKVSKWMINEWEAFWETGNKERLLQALIINEQNLIQRPVIEAPFFKREIFNSFSYVLQERLHFSSVLFPTKKGQIYGRTVKQFNKVEKRIQLGKELAWILFHSREKNDIHSFFNDVPFSGSRRDYQKWQKGSFPFTPRMNDIYPYILHSDDKREDWSKSITYDPTNYIDKKMMKPMKYDLTGWYEHKQKQIVVTASLYLKLKNLIHK</sequence>
<dbReference type="KEGG" id="bco:Bcell_1918"/>
<accession>E6TZK6</accession>
<proteinExistence type="predicted"/>
<dbReference type="STRING" id="649639.Bcell_1918"/>
<name>E6TZK6_EVAC2</name>
<dbReference type="HOGENOM" id="CLU_032297_1_0_9"/>
<keyword evidence="2" id="KW-1185">Reference proteome</keyword>
<dbReference type="RefSeq" id="WP_013488516.1">
    <property type="nucleotide sequence ID" value="NC_014829.1"/>
</dbReference>
<gene>
    <name evidence="1" type="ordered locus">Bcell_1918</name>
</gene>
<dbReference type="Proteomes" id="UP000001401">
    <property type="component" value="Chromosome"/>
</dbReference>
<evidence type="ECO:0000313" key="1">
    <source>
        <dbReference type="EMBL" id="ADU30180.1"/>
    </source>
</evidence>
<dbReference type="InterPro" id="IPR019658">
    <property type="entry name" value="DUF2515"/>
</dbReference>
<organism evidence="1 2">
    <name type="scientific">Evansella cellulosilytica (strain ATCC 21833 / DSM 2522 / FERM P-1141 / JCM 9156 / N-4)</name>
    <name type="common">Bacillus cellulosilyticus</name>
    <dbReference type="NCBI Taxonomy" id="649639"/>
    <lineage>
        <taxon>Bacteria</taxon>
        <taxon>Bacillati</taxon>
        <taxon>Bacillota</taxon>
        <taxon>Bacilli</taxon>
        <taxon>Bacillales</taxon>
        <taxon>Bacillaceae</taxon>
        <taxon>Evansella</taxon>
    </lineage>
</organism>
<evidence type="ECO:0000313" key="2">
    <source>
        <dbReference type="Proteomes" id="UP000001401"/>
    </source>
</evidence>
<dbReference type="OrthoDB" id="2690514at2"/>
<protein>
    <recommendedName>
        <fullName evidence="3">DUF2515 domain-containing protein</fullName>
    </recommendedName>
</protein>
<dbReference type="eggNOG" id="ENOG502ZB0U">
    <property type="taxonomic scope" value="Bacteria"/>
</dbReference>
<reference evidence="1" key="1">
    <citation type="submission" date="2010-12" db="EMBL/GenBank/DDBJ databases">
        <title>Complete sequence of Bacillus cellulosilyticus DSM 2522.</title>
        <authorList>
            <consortium name="US DOE Joint Genome Institute"/>
            <person name="Lucas S."/>
            <person name="Copeland A."/>
            <person name="Lapidus A."/>
            <person name="Cheng J.-F."/>
            <person name="Bruce D."/>
            <person name="Goodwin L."/>
            <person name="Pitluck S."/>
            <person name="Chertkov O."/>
            <person name="Detter J.C."/>
            <person name="Han C."/>
            <person name="Tapia R."/>
            <person name="Land M."/>
            <person name="Hauser L."/>
            <person name="Jeffries C."/>
            <person name="Kyrpides N."/>
            <person name="Ivanova N."/>
            <person name="Mikhailova N."/>
            <person name="Brumm P."/>
            <person name="Mead D."/>
            <person name="Woyke T."/>
        </authorList>
    </citation>
    <scope>NUCLEOTIDE SEQUENCE [LARGE SCALE GENOMIC DNA]</scope>
    <source>
        <strain evidence="1">DSM 2522</strain>
    </source>
</reference>
<dbReference type="EMBL" id="CP002394">
    <property type="protein sequence ID" value="ADU30180.1"/>
    <property type="molecule type" value="Genomic_DNA"/>
</dbReference>
<evidence type="ECO:0008006" key="3">
    <source>
        <dbReference type="Google" id="ProtNLM"/>
    </source>
</evidence>
<dbReference type="Pfam" id="PF10720">
    <property type="entry name" value="DUF2515"/>
    <property type="match status" value="1"/>
</dbReference>
<dbReference type="AlphaFoldDB" id="E6TZK6"/>